<evidence type="ECO:0000259" key="2">
    <source>
        <dbReference type="Pfam" id="PF21056"/>
    </source>
</evidence>
<accession>A0A329S3K9</accession>
<dbReference type="InterPro" id="IPR048324">
    <property type="entry name" value="ZSWIM1-3_RNaseH-like"/>
</dbReference>
<organism evidence="3 4">
    <name type="scientific">Phytophthora cactorum</name>
    <dbReference type="NCBI Taxonomy" id="29920"/>
    <lineage>
        <taxon>Eukaryota</taxon>
        <taxon>Sar</taxon>
        <taxon>Stramenopiles</taxon>
        <taxon>Oomycota</taxon>
        <taxon>Peronosporomycetes</taxon>
        <taxon>Peronosporales</taxon>
        <taxon>Peronosporaceae</taxon>
        <taxon>Phytophthora</taxon>
    </lineage>
</organism>
<evidence type="ECO:0000256" key="1">
    <source>
        <dbReference type="SAM" id="MobiDB-lite"/>
    </source>
</evidence>
<keyword evidence="4" id="KW-1185">Reference proteome</keyword>
<feature type="domain" description="ZSWIM1/3 RNaseH-like" evidence="2">
    <location>
        <begin position="31"/>
        <end position="96"/>
    </location>
</feature>
<feature type="region of interest" description="Disordered" evidence="1">
    <location>
        <begin position="177"/>
        <end position="247"/>
    </location>
</feature>
<evidence type="ECO:0000313" key="4">
    <source>
        <dbReference type="Proteomes" id="UP000251314"/>
    </source>
</evidence>
<protein>
    <recommendedName>
        <fullName evidence="2">ZSWIM1/3 RNaseH-like domain-containing protein</fullName>
    </recommendedName>
</protein>
<proteinExistence type="predicted"/>
<dbReference type="VEuPathDB" id="FungiDB:PC110_g12550"/>
<comment type="caution">
    <text evidence="3">The sequence shown here is derived from an EMBL/GenBank/DDBJ whole genome shotgun (WGS) entry which is preliminary data.</text>
</comment>
<name>A0A329S3K9_9STRA</name>
<evidence type="ECO:0000313" key="3">
    <source>
        <dbReference type="EMBL" id="RAW31100.1"/>
    </source>
</evidence>
<dbReference type="Proteomes" id="UP000251314">
    <property type="component" value="Unassembled WGS sequence"/>
</dbReference>
<gene>
    <name evidence="3" type="ORF">PC110_g12550</name>
</gene>
<dbReference type="AlphaFoldDB" id="A0A329S3K9"/>
<dbReference type="EMBL" id="MJFZ01000338">
    <property type="protein sequence ID" value="RAW31100.1"/>
    <property type="molecule type" value="Genomic_DNA"/>
</dbReference>
<dbReference type="OrthoDB" id="10553504at2759"/>
<feature type="compositionally biased region" description="Polar residues" evidence="1">
    <location>
        <begin position="226"/>
        <end position="238"/>
    </location>
</feature>
<reference evidence="3 4" key="1">
    <citation type="submission" date="2018-01" db="EMBL/GenBank/DDBJ databases">
        <title>Draft genome of the strawberry crown rot pathogen Phytophthora cactorum.</title>
        <authorList>
            <person name="Armitage A.D."/>
            <person name="Lysoe E."/>
            <person name="Nellist C.F."/>
            <person name="Harrison R.J."/>
            <person name="Brurberg M.B."/>
        </authorList>
    </citation>
    <scope>NUCLEOTIDE SEQUENCE [LARGE SCALE GENOMIC DNA]</scope>
    <source>
        <strain evidence="3 4">10300</strain>
    </source>
</reference>
<feature type="compositionally biased region" description="Gly residues" evidence="1">
    <location>
        <begin position="194"/>
        <end position="203"/>
    </location>
</feature>
<feature type="compositionally biased region" description="Basic and acidic residues" evidence="1">
    <location>
        <begin position="209"/>
        <end position="220"/>
    </location>
</feature>
<sequence length="247" mass="27114">MDDVRNLIARLKNRGVELSGDNAVAEMILDFNHELPRNVSSVHRSVRRDTGVVLVTGGHTRAMLDSFPEVLQMDCTHKTNQYAYQLLTIVGMDQYSLRGRLSQQELTDVELPFVAKVYKRRSAAASGGLSGTEKYRRAQQALGRICGEMARLDGADIESAMTQLNQWWYNLRQGRTSLPQPATEHNGDTDQGDGSSGSTGGAGSNEVRGTVRDHDDDSEKLGSGPNDGSTDETPTQISRRPPGPWQI</sequence>
<dbReference type="Pfam" id="PF21056">
    <property type="entry name" value="ZSWIM1-3_RNaseH-like"/>
    <property type="match status" value="1"/>
</dbReference>